<accession>A0A108T834</accession>
<gene>
    <name evidence="6" type="ORF">F2Y81_21860</name>
</gene>
<dbReference type="RefSeq" id="WP_007219869.1">
    <property type="nucleotide sequence ID" value="NZ_CABMLT010000014.1"/>
</dbReference>
<name>A0A108T834_9BACE</name>
<feature type="domain" description="Tyr recombinase" evidence="5">
    <location>
        <begin position="109"/>
        <end position="295"/>
    </location>
</feature>
<dbReference type="Gene3D" id="1.10.443.10">
    <property type="entry name" value="Intergrase catalytic core"/>
    <property type="match status" value="1"/>
</dbReference>
<evidence type="ECO:0000256" key="4">
    <source>
        <dbReference type="SAM" id="MobiDB-lite"/>
    </source>
</evidence>
<dbReference type="Proteomes" id="UP000448877">
    <property type="component" value="Unassembled WGS sequence"/>
</dbReference>
<dbReference type="InterPro" id="IPR013762">
    <property type="entry name" value="Integrase-like_cat_sf"/>
</dbReference>
<keyword evidence="2" id="KW-0238">DNA-binding</keyword>
<proteinExistence type="inferred from homology"/>
<protein>
    <submittedName>
        <fullName evidence="6">Site-specific integrase</fullName>
    </submittedName>
</protein>
<keyword evidence="3" id="KW-0233">DNA recombination</keyword>
<dbReference type="eggNOG" id="COG0582">
    <property type="taxonomic scope" value="Bacteria"/>
</dbReference>
<dbReference type="GO" id="GO:0003677">
    <property type="term" value="F:DNA binding"/>
    <property type="evidence" value="ECO:0007669"/>
    <property type="project" value="UniProtKB-KW"/>
</dbReference>
<evidence type="ECO:0000256" key="1">
    <source>
        <dbReference type="ARBA" id="ARBA00008857"/>
    </source>
</evidence>
<dbReference type="Pfam" id="PF00589">
    <property type="entry name" value="Phage_integrase"/>
    <property type="match status" value="1"/>
</dbReference>
<dbReference type="PANTHER" id="PTHR30349:SF64">
    <property type="entry name" value="PROPHAGE INTEGRASE INTD-RELATED"/>
    <property type="match status" value="1"/>
</dbReference>
<dbReference type="Pfam" id="PF13102">
    <property type="entry name" value="Phage_int_SAM_5"/>
    <property type="match status" value="1"/>
</dbReference>
<dbReference type="InterPro" id="IPR025269">
    <property type="entry name" value="SAM-like_dom"/>
</dbReference>
<evidence type="ECO:0000259" key="5">
    <source>
        <dbReference type="PROSITE" id="PS51898"/>
    </source>
</evidence>
<dbReference type="Gene3D" id="1.10.150.130">
    <property type="match status" value="1"/>
</dbReference>
<dbReference type="InterPro" id="IPR011010">
    <property type="entry name" value="DNA_brk_join_enz"/>
</dbReference>
<organism evidence="6 7">
    <name type="scientific">Bacteroides cellulosilyticus</name>
    <dbReference type="NCBI Taxonomy" id="246787"/>
    <lineage>
        <taxon>Bacteria</taxon>
        <taxon>Pseudomonadati</taxon>
        <taxon>Bacteroidota</taxon>
        <taxon>Bacteroidia</taxon>
        <taxon>Bacteroidales</taxon>
        <taxon>Bacteroidaceae</taxon>
        <taxon>Bacteroides</taxon>
    </lineage>
</organism>
<evidence type="ECO:0000256" key="2">
    <source>
        <dbReference type="ARBA" id="ARBA00023125"/>
    </source>
</evidence>
<dbReference type="InterPro" id="IPR002104">
    <property type="entry name" value="Integrase_catalytic"/>
</dbReference>
<dbReference type="AlphaFoldDB" id="A0A108T834"/>
<dbReference type="InterPro" id="IPR010998">
    <property type="entry name" value="Integrase_recombinase_N"/>
</dbReference>
<evidence type="ECO:0000313" key="7">
    <source>
        <dbReference type="Proteomes" id="UP000448877"/>
    </source>
</evidence>
<dbReference type="GO" id="GO:0006310">
    <property type="term" value="P:DNA recombination"/>
    <property type="evidence" value="ECO:0007669"/>
    <property type="project" value="UniProtKB-KW"/>
</dbReference>
<feature type="region of interest" description="Disordered" evidence="4">
    <location>
        <begin position="309"/>
        <end position="356"/>
    </location>
</feature>
<dbReference type="PROSITE" id="PS51898">
    <property type="entry name" value="TYR_RECOMBINASE"/>
    <property type="match status" value="1"/>
</dbReference>
<dbReference type="InterPro" id="IPR050090">
    <property type="entry name" value="Tyrosine_recombinase_XerCD"/>
</dbReference>
<sequence length="356" mass="41023">MKMKTLKEGIIAHADGLGKLFKFSAEHTCRSILHSLEEFANMELVTFRKLTAGFFLGFEHYLWASGCSRNTSACYFRALRAICREAEKEKELKDAKRLFSEVFMGYEETRKRALSLEQLRMVADADLEDTPSLGMARDLFILSYYLRGIPFIDLAYLRKTDIQDNVLCYRRSKTGRMLTITLEPWMREIIERYRCENTDSPYLLKIIQKPGTIPEERRQYESALRLYNKHLYRLSERLGLGVRLTSYVARHTWATLAYNEDIPVSKISAGLSHASEEITHTYLRSFSDEQLAVVNLQMAALVNPMAAKEWKGKEKERGKGNRNDKERKSTKNELHISVPIPGRKRNDSGGKGTISN</sequence>
<evidence type="ECO:0000256" key="3">
    <source>
        <dbReference type="ARBA" id="ARBA00023172"/>
    </source>
</evidence>
<dbReference type="PANTHER" id="PTHR30349">
    <property type="entry name" value="PHAGE INTEGRASE-RELATED"/>
    <property type="match status" value="1"/>
</dbReference>
<dbReference type="SUPFAM" id="SSF56349">
    <property type="entry name" value="DNA breaking-rejoining enzymes"/>
    <property type="match status" value="1"/>
</dbReference>
<dbReference type="GO" id="GO:0015074">
    <property type="term" value="P:DNA integration"/>
    <property type="evidence" value="ECO:0007669"/>
    <property type="project" value="InterPro"/>
</dbReference>
<comment type="similarity">
    <text evidence="1">Belongs to the 'phage' integrase family.</text>
</comment>
<dbReference type="STRING" id="246787.BcellWH2_03690"/>
<dbReference type="EMBL" id="VVYV01000047">
    <property type="protein sequence ID" value="KAA5413781.1"/>
    <property type="molecule type" value="Genomic_DNA"/>
</dbReference>
<feature type="compositionally biased region" description="Basic and acidic residues" evidence="4">
    <location>
        <begin position="309"/>
        <end position="334"/>
    </location>
</feature>
<reference evidence="6 7" key="1">
    <citation type="journal article" date="2019" name="Nat. Med.">
        <title>A library of human gut bacterial isolates paired with longitudinal multiomics data enables mechanistic microbiome research.</title>
        <authorList>
            <person name="Poyet M."/>
            <person name="Groussin M."/>
            <person name="Gibbons S.M."/>
            <person name="Avila-Pacheco J."/>
            <person name="Jiang X."/>
            <person name="Kearney S.M."/>
            <person name="Perrotta A.R."/>
            <person name="Berdy B."/>
            <person name="Zhao S."/>
            <person name="Lieberman T.D."/>
            <person name="Swanson P.K."/>
            <person name="Smith M."/>
            <person name="Roesemann S."/>
            <person name="Alexander J.E."/>
            <person name="Rich S.A."/>
            <person name="Livny J."/>
            <person name="Vlamakis H."/>
            <person name="Clish C."/>
            <person name="Bullock K."/>
            <person name="Deik A."/>
            <person name="Scott J."/>
            <person name="Pierce K.A."/>
            <person name="Xavier R.J."/>
            <person name="Alm E.J."/>
        </authorList>
    </citation>
    <scope>NUCLEOTIDE SEQUENCE [LARGE SCALE GENOMIC DNA]</scope>
    <source>
        <strain evidence="6 7">BIOML-A6</strain>
    </source>
</reference>
<comment type="caution">
    <text evidence="6">The sequence shown here is derived from an EMBL/GenBank/DDBJ whole genome shotgun (WGS) entry which is preliminary data.</text>
</comment>
<evidence type="ECO:0000313" key="6">
    <source>
        <dbReference type="EMBL" id="KAA5413781.1"/>
    </source>
</evidence>